<protein>
    <submittedName>
        <fullName evidence="2">ATPase</fullName>
    </submittedName>
</protein>
<evidence type="ECO:0000313" key="3">
    <source>
        <dbReference type="Proteomes" id="UP001063350"/>
    </source>
</evidence>
<dbReference type="SMART" id="SM00382">
    <property type="entry name" value="AAA"/>
    <property type="match status" value="1"/>
</dbReference>
<feature type="domain" description="AAA+ ATPase" evidence="1">
    <location>
        <begin position="21"/>
        <end position="142"/>
    </location>
</feature>
<dbReference type="InterPro" id="IPR003593">
    <property type="entry name" value="AAA+_ATPase"/>
</dbReference>
<dbReference type="SUPFAM" id="SSF52540">
    <property type="entry name" value="P-loop containing nucleoside triphosphate hydrolases"/>
    <property type="match status" value="1"/>
</dbReference>
<reference evidence="2" key="1">
    <citation type="submission" date="2020-12" db="EMBL/GenBank/DDBJ databases">
        <title>Desulfobium dissulfuricans gen. nov., sp. nov., a novel mesophilic, sulfate-reducing bacterium isolated from a deep-sea hydrothermal vent.</title>
        <authorList>
            <person name="Hashimoto Y."/>
            <person name="Tame A."/>
            <person name="Sawayama S."/>
            <person name="Miyazaki J."/>
            <person name="Takai K."/>
            <person name="Nakagawa S."/>
        </authorList>
    </citation>
    <scope>NUCLEOTIDE SEQUENCE</scope>
    <source>
        <strain evidence="2">GF1</strain>
    </source>
</reference>
<dbReference type="AlphaFoldDB" id="A0A915XJM3"/>
<sequence>MEHKNIIKRRLQETITGRLFKGKVIIVLGARQVGKTTLVENILSELDAPVIELNGDEADVRELLADTTSARLQAIVGRNKIVFIDEAQRISNIGLTLKLFADKLNDIQVIATGSSSFELSAKINEPLTGRKYQYLLYAPSYLEMVDHHGLLTENRLIEHRLIYGYYPEIITHPGEEQELLQLLSDSFLYKDLLLLEDVTKPVLFEKLLKALALQLGSEVSFNELSRLIGANHQTVEKYITLLEKAFVIFRLPAFSRNVRNEIRKGKKFYFYDNGIRNAIINNFQLPSQRTDMGPLWENFLISERTAIPGQA</sequence>
<dbReference type="Proteomes" id="UP001063350">
    <property type="component" value="Chromosome"/>
</dbReference>
<keyword evidence="3" id="KW-1185">Reference proteome</keyword>
<gene>
    <name evidence="2" type="ORF">GF1_04440</name>
</gene>
<dbReference type="EMBL" id="AP024233">
    <property type="protein sequence ID" value="BCO08068.1"/>
    <property type="molecule type" value="Genomic_DNA"/>
</dbReference>
<name>A0A915XJM3_9BACT</name>
<dbReference type="PANTHER" id="PTHR43566:SF1">
    <property type="entry name" value="AAA+ ATPASE DOMAIN-CONTAINING PROTEIN"/>
    <property type="match status" value="1"/>
</dbReference>
<dbReference type="Gene3D" id="3.40.50.300">
    <property type="entry name" value="P-loop containing nucleotide triphosphate hydrolases"/>
    <property type="match status" value="1"/>
</dbReference>
<dbReference type="Pfam" id="PF13635">
    <property type="entry name" value="DUF4143"/>
    <property type="match status" value="1"/>
</dbReference>
<dbReference type="PANTHER" id="PTHR43566">
    <property type="entry name" value="CONSERVED PROTEIN"/>
    <property type="match status" value="1"/>
</dbReference>
<dbReference type="InterPro" id="IPR027417">
    <property type="entry name" value="P-loop_NTPase"/>
</dbReference>
<organism evidence="2 3">
    <name type="scientific">Desulfolithobacter dissulfuricans</name>
    <dbReference type="NCBI Taxonomy" id="2795293"/>
    <lineage>
        <taxon>Bacteria</taxon>
        <taxon>Pseudomonadati</taxon>
        <taxon>Thermodesulfobacteriota</taxon>
        <taxon>Desulfobulbia</taxon>
        <taxon>Desulfobulbales</taxon>
        <taxon>Desulfobulbaceae</taxon>
        <taxon>Desulfolithobacter</taxon>
    </lineage>
</organism>
<dbReference type="Pfam" id="PF13173">
    <property type="entry name" value="AAA_14"/>
    <property type="match status" value="1"/>
</dbReference>
<dbReference type="RefSeq" id="WP_267927998.1">
    <property type="nucleotide sequence ID" value="NZ_AP024233.1"/>
</dbReference>
<evidence type="ECO:0000259" key="1">
    <source>
        <dbReference type="SMART" id="SM00382"/>
    </source>
</evidence>
<evidence type="ECO:0000313" key="2">
    <source>
        <dbReference type="EMBL" id="BCO08068.1"/>
    </source>
</evidence>
<dbReference type="InterPro" id="IPR025420">
    <property type="entry name" value="DUF4143"/>
</dbReference>
<dbReference type="KEGG" id="ddu:GF1_04440"/>
<accession>A0A915XJM3</accession>
<proteinExistence type="predicted"/>
<dbReference type="InterPro" id="IPR041682">
    <property type="entry name" value="AAA_14"/>
</dbReference>